<dbReference type="Proteomes" id="UP000815677">
    <property type="component" value="Unassembled WGS sequence"/>
</dbReference>
<dbReference type="EMBL" id="DF844911">
    <property type="protein sequence ID" value="GAT48728.1"/>
    <property type="molecule type" value="Genomic_DNA"/>
</dbReference>
<protein>
    <submittedName>
        <fullName evidence="1">Uncharacterized protein</fullName>
    </submittedName>
</protein>
<sequence>MKPNRDSKLSLIPKALSRMSSLTGFSQLGSSTLTTIIYHCKQTTIVTMSSTIIPAAFDLPASSSTSSISSIDRSQLTLRERRGWTRWISFAPSSGPTIATLPRRRKRSSVASVDSTILAPAAVPAPHPNSERVGFF</sequence>
<gene>
    <name evidence="1" type="ORF">MCHLO_06107</name>
</gene>
<reference evidence="1" key="1">
    <citation type="submission" date="2014-09" db="EMBL/GenBank/DDBJ databases">
        <title>Genome sequence of the luminous mushroom Mycena chlorophos for searching fungal bioluminescence genes.</title>
        <authorList>
            <person name="Tanaka Y."/>
            <person name="Kasuga D."/>
            <person name="Oba Y."/>
            <person name="Hase S."/>
            <person name="Sato K."/>
            <person name="Oba Y."/>
            <person name="Sakakibara Y."/>
        </authorList>
    </citation>
    <scope>NUCLEOTIDE SEQUENCE</scope>
</reference>
<proteinExistence type="predicted"/>
<accession>A0ABQ0LC70</accession>
<organism evidence="1 2">
    <name type="scientific">Mycena chlorophos</name>
    <name type="common">Agaric fungus</name>
    <name type="synonym">Agaricus chlorophos</name>
    <dbReference type="NCBI Taxonomy" id="658473"/>
    <lineage>
        <taxon>Eukaryota</taxon>
        <taxon>Fungi</taxon>
        <taxon>Dikarya</taxon>
        <taxon>Basidiomycota</taxon>
        <taxon>Agaricomycotina</taxon>
        <taxon>Agaricomycetes</taxon>
        <taxon>Agaricomycetidae</taxon>
        <taxon>Agaricales</taxon>
        <taxon>Marasmiineae</taxon>
        <taxon>Mycenaceae</taxon>
        <taxon>Mycena</taxon>
    </lineage>
</organism>
<evidence type="ECO:0000313" key="1">
    <source>
        <dbReference type="EMBL" id="GAT48728.1"/>
    </source>
</evidence>
<evidence type="ECO:0000313" key="2">
    <source>
        <dbReference type="Proteomes" id="UP000815677"/>
    </source>
</evidence>
<name>A0ABQ0LC70_MYCCL</name>
<keyword evidence="2" id="KW-1185">Reference proteome</keyword>